<dbReference type="AlphaFoldDB" id="A0A7S1MQV3"/>
<dbReference type="SUPFAM" id="SSF50156">
    <property type="entry name" value="PDZ domain-like"/>
    <property type="match status" value="1"/>
</dbReference>
<dbReference type="InterPro" id="IPR036034">
    <property type="entry name" value="PDZ_sf"/>
</dbReference>
<evidence type="ECO:0008006" key="2">
    <source>
        <dbReference type="Google" id="ProtNLM"/>
    </source>
</evidence>
<gene>
    <name evidence="1" type="ORF">ACAT0790_LOCUS25785</name>
</gene>
<name>A0A7S1MQV3_ALECA</name>
<reference evidence="1" key="1">
    <citation type="submission" date="2021-01" db="EMBL/GenBank/DDBJ databases">
        <authorList>
            <person name="Corre E."/>
            <person name="Pelletier E."/>
            <person name="Niang G."/>
            <person name="Scheremetjew M."/>
            <person name="Finn R."/>
            <person name="Kale V."/>
            <person name="Holt S."/>
            <person name="Cochrane G."/>
            <person name="Meng A."/>
            <person name="Brown T."/>
            <person name="Cohen L."/>
        </authorList>
    </citation>
    <scope>NUCLEOTIDE SEQUENCE</scope>
    <source>
        <strain evidence="1">OF101</strain>
    </source>
</reference>
<organism evidence="1">
    <name type="scientific">Alexandrium catenella</name>
    <name type="common">Red tide dinoflagellate</name>
    <name type="synonym">Gonyaulax catenella</name>
    <dbReference type="NCBI Taxonomy" id="2925"/>
    <lineage>
        <taxon>Eukaryota</taxon>
        <taxon>Sar</taxon>
        <taxon>Alveolata</taxon>
        <taxon>Dinophyceae</taxon>
        <taxon>Gonyaulacales</taxon>
        <taxon>Pyrocystaceae</taxon>
        <taxon>Alexandrium</taxon>
    </lineage>
</organism>
<dbReference type="EMBL" id="HBGE01042738">
    <property type="protein sequence ID" value="CAD9138602.1"/>
    <property type="molecule type" value="Transcribed_RNA"/>
</dbReference>
<proteinExistence type="predicted"/>
<accession>A0A7S1MQV3</accession>
<dbReference type="Gene3D" id="2.30.42.10">
    <property type="match status" value="1"/>
</dbReference>
<protein>
    <recommendedName>
        <fullName evidence="2">PDZ domain-containing protein</fullName>
    </recommendedName>
</protein>
<sequence>MGAQCCSESANGEAVTVDKVDVVAPPTVAEEQAEEPAEVRLKAALLFTLKDGSQKTVEVEQQPLGVRFSRESPLQVLDLKPDGVGAEAKIEPGWLLMAINDEDCSRMSSDEGMALLRKAVEPLPTK</sequence>
<evidence type="ECO:0000313" key="1">
    <source>
        <dbReference type="EMBL" id="CAD9138602.1"/>
    </source>
</evidence>